<name>A0A7X1NV96_9DEIO</name>
<evidence type="ECO:0000313" key="3">
    <source>
        <dbReference type="EMBL" id="MPY66443.1"/>
    </source>
</evidence>
<evidence type="ECO:0000313" key="4">
    <source>
        <dbReference type="Proteomes" id="UP000484842"/>
    </source>
</evidence>
<protein>
    <submittedName>
        <fullName evidence="3">DinB family protein</fullName>
    </submittedName>
</protein>
<gene>
    <name evidence="3" type="ORF">F8S09_07000</name>
</gene>
<dbReference type="Proteomes" id="UP000484842">
    <property type="component" value="Unassembled WGS sequence"/>
</dbReference>
<evidence type="ECO:0000256" key="1">
    <source>
        <dbReference type="SAM" id="MobiDB-lite"/>
    </source>
</evidence>
<feature type="domain" description="DinB-like" evidence="2">
    <location>
        <begin position="30"/>
        <end position="172"/>
    </location>
</feature>
<sequence>MTQPQEEAWAQAAAGLRRLGTTGDEVAARLTRELDAFEATVARAQDRWHKLLPGREWTAAQEAEHVLLVNESSARIAALLASDRPLRPTPRVPGKEVGGKRQAPEGTRPGPDQPWEALAERHAAVRTQLLTLAEGAGDDPERTLFHPFMGDLTALDWLRMAAYHVGHHRRQLEGAG</sequence>
<dbReference type="Pfam" id="PF12867">
    <property type="entry name" value="DinB_2"/>
    <property type="match status" value="1"/>
</dbReference>
<organism evidence="3 4">
    <name type="scientific">Deinococcus terrestris</name>
    <dbReference type="NCBI Taxonomy" id="2651870"/>
    <lineage>
        <taxon>Bacteria</taxon>
        <taxon>Thermotogati</taxon>
        <taxon>Deinococcota</taxon>
        <taxon>Deinococci</taxon>
        <taxon>Deinococcales</taxon>
        <taxon>Deinococcaceae</taxon>
        <taxon>Deinococcus</taxon>
    </lineage>
</organism>
<dbReference type="AlphaFoldDB" id="A0A7X1NV96"/>
<feature type="compositionally biased region" description="Basic and acidic residues" evidence="1">
    <location>
        <begin position="93"/>
        <end position="103"/>
    </location>
</feature>
<feature type="region of interest" description="Disordered" evidence="1">
    <location>
        <begin position="81"/>
        <end position="114"/>
    </location>
</feature>
<keyword evidence="4" id="KW-1185">Reference proteome</keyword>
<dbReference type="EMBL" id="WBSL01000002">
    <property type="protein sequence ID" value="MPY66443.1"/>
    <property type="molecule type" value="Genomic_DNA"/>
</dbReference>
<proteinExistence type="predicted"/>
<dbReference type="InterPro" id="IPR034660">
    <property type="entry name" value="DinB/YfiT-like"/>
</dbReference>
<dbReference type="Gene3D" id="1.20.120.450">
    <property type="entry name" value="dinb family like domain"/>
    <property type="match status" value="1"/>
</dbReference>
<dbReference type="InterPro" id="IPR024775">
    <property type="entry name" value="DinB-like"/>
</dbReference>
<dbReference type="SUPFAM" id="SSF109854">
    <property type="entry name" value="DinB/YfiT-like putative metalloenzymes"/>
    <property type="match status" value="1"/>
</dbReference>
<comment type="caution">
    <text evidence="3">The sequence shown here is derived from an EMBL/GenBank/DDBJ whole genome shotgun (WGS) entry which is preliminary data.</text>
</comment>
<reference evidence="3 4" key="1">
    <citation type="submission" date="2019-10" db="EMBL/GenBank/DDBJ databases">
        <title>Deinococcus sp. isolated from soil.</title>
        <authorList>
            <person name="Li Y."/>
            <person name="Wang J."/>
        </authorList>
    </citation>
    <scope>NUCLEOTIDE SEQUENCE [LARGE SCALE GENOMIC DNA]</scope>
    <source>
        <strain evidence="3 4">SDU3-2</strain>
    </source>
</reference>
<accession>A0A7X1NV96</accession>
<evidence type="ECO:0000259" key="2">
    <source>
        <dbReference type="Pfam" id="PF12867"/>
    </source>
</evidence>
<dbReference type="RefSeq" id="WP_152870514.1">
    <property type="nucleotide sequence ID" value="NZ_WBSL01000002.1"/>
</dbReference>